<dbReference type="RefSeq" id="WP_156005040.1">
    <property type="nucleotide sequence ID" value="NZ_CP045483.1"/>
</dbReference>
<proteinExistence type="predicted"/>
<keyword evidence="2" id="KW-1185">Reference proteome</keyword>
<dbReference type="KEGG" id="sazo:D1868_01635"/>
<gene>
    <name evidence="1" type="ORF">D1868_01635</name>
</gene>
<protein>
    <submittedName>
        <fullName evidence="1">Uncharacterized protein</fullName>
    </submittedName>
</protein>
<dbReference type="OrthoDB" id="35979at2157"/>
<dbReference type="AlphaFoldDB" id="A0A650CLY0"/>
<evidence type="ECO:0000313" key="1">
    <source>
        <dbReference type="EMBL" id="QGR18819.1"/>
    </source>
</evidence>
<evidence type="ECO:0000313" key="2">
    <source>
        <dbReference type="Proteomes" id="UP000423396"/>
    </source>
</evidence>
<organism evidence="1 2">
    <name type="scientific">Stygiolobus azoricus</name>
    <dbReference type="NCBI Taxonomy" id="41675"/>
    <lineage>
        <taxon>Archaea</taxon>
        <taxon>Thermoproteota</taxon>
        <taxon>Thermoprotei</taxon>
        <taxon>Sulfolobales</taxon>
        <taxon>Sulfolobaceae</taxon>
        <taxon>Stygiolobus</taxon>
    </lineage>
</organism>
<dbReference type="GeneID" id="42797735"/>
<name>A0A650CLY0_9CREN</name>
<accession>A0A650CLY0</accession>
<sequence length="75" mass="8296">MKSFLGSTILQGGGIVAYTTSAQEAQKLKEEFKTIFKEFSIRILDLSKTEERLIAINLDPDIADFKEGFVVAIGI</sequence>
<dbReference type="Proteomes" id="UP000423396">
    <property type="component" value="Chromosome"/>
</dbReference>
<dbReference type="EMBL" id="CP045483">
    <property type="protein sequence ID" value="QGR18819.1"/>
    <property type="molecule type" value="Genomic_DNA"/>
</dbReference>
<reference evidence="1 2" key="1">
    <citation type="submission" date="2019-10" db="EMBL/GenBank/DDBJ databases">
        <title>Genome Sequences from Six Type Strain Members of the Archaeal Family Sulfolobaceae: Acidianus ambivalens, Acidianus infernus, Metallosphaera prunae, Stygiolobus azoricus, Sulfolobus metallicus, and Sulfurisphaera ohwakuensis.</title>
        <authorList>
            <person name="Counts J.A."/>
            <person name="Kelly R.M."/>
        </authorList>
    </citation>
    <scope>NUCLEOTIDE SEQUENCE [LARGE SCALE GENOMIC DNA]</scope>
    <source>
        <strain evidence="1 2">FC6</strain>
    </source>
</reference>